<keyword evidence="3 5" id="KW-0520">NAD</keyword>
<dbReference type="PANTHER" id="PTHR10459">
    <property type="entry name" value="DNA LIGASE"/>
    <property type="match status" value="1"/>
</dbReference>
<keyword evidence="9" id="KW-1185">Reference proteome</keyword>
<name>A0AAJ0HSN3_9PEZI</name>
<evidence type="ECO:0000256" key="1">
    <source>
        <dbReference type="ARBA" id="ARBA00022676"/>
    </source>
</evidence>
<dbReference type="GO" id="GO:0005730">
    <property type="term" value="C:nucleolus"/>
    <property type="evidence" value="ECO:0007669"/>
    <property type="project" value="TreeGrafter"/>
</dbReference>
<feature type="domain" description="WGR" evidence="7">
    <location>
        <begin position="181"/>
        <end position="280"/>
    </location>
</feature>
<dbReference type="AlphaFoldDB" id="A0AAJ0HSN3"/>
<dbReference type="InterPro" id="IPR036930">
    <property type="entry name" value="WGR_dom_sf"/>
</dbReference>
<evidence type="ECO:0000259" key="7">
    <source>
        <dbReference type="PROSITE" id="PS51977"/>
    </source>
</evidence>
<comment type="catalytic activity">
    <reaction evidence="4">
        <text>NAD(+) + (ADP-D-ribosyl)n-acceptor = nicotinamide + (ADP-D-ribosyl)n+1-acceptor + H(+).</text>
        <dbReference type="EC" id="2.4.2.30"/>
    </reaction>
</comment>
<sequence length="695" mass="77734">MGDNYVRIGELRLTCMHLGSLVRSKAELFRPPKTVGCVPTRTSSCRVAMDSITLGPDPPGTINPAKLFMAASANDMDAPPSWPLDPNEAQVPASQAAHPPLDPAIPRLARISSDWDPEDDIVPRENLKYEEMRCEFEQSSPSGLPPPSRRARHVSHHGYFRSQTWAQSGPRVPLDPEASPGSIVVVDKASATIYDSYLLRADIKKNLNAFHRHQITFDPCSRTYALWTREGRVGLSGQGHRRATGTDLRRLTTRFRTIFREKTGVTWSQRYGRPPQPGLRYCPVELDYRPALASRSVEARQYGTADADIHEDVRELMDVMLCGAPIPTNVDGDKSGDADARSAYTAPYEHLSPWTCFLGFKTLQRIYAYLDTARPIRWKVILSASSWYRSQIPFGAGHGRTPVISSYPAIFLELKFLYSLWPRPDMLAVLTTIHLRGTLQLSVYKMLVRPMYHAYSSLRHGFRRLTDPSTVEFRELEEYLVGSCHETHRLQIELRDIYRVFVKSNLPNPYLDWIEAASHGDGAADEERLLLWHGTPLDSLLGILDLGLQIRRRGFTWTGTMFGNGIYLADTSSKSATFCKHEAWGGAAVLLLCEADVGRHRIRSVRSMGNGPEVVAATTSRVRCIQGCGQTGPVEWKKVGWEMGGAPSTGVVRMPDTSIPYAATNSGGVLGFNEYVIYNTSHVLIRYVFRIKIKG</sequence>
<dbReference type="PROSITE" id="PS51059">
    <property type="entry name" value="PARP_CATALYTIC"/>
    <property type="match status" value="1"/>
</dbReference>
<reference evidence="8" key="2">
    <citation type="submission" date="2023-06" db="EMBL/GenBank/DDBJ databases">
        <authorList>
            <consortium name="Lawrence Berkeley National Laboratory"/>
            <person name="Haridas S."/>
            <person name="Hensen N."/>
            <person name="Bonometti L."/>
            <person name="Westerberg I."/>
            <person name="Brannstrom I.O."/>
            <person name="Guillou S."/>
            <person name="Cros-Aarteil S."/>
            <person name="Calhoun S."/>
            <person name="Kuo A."/>
            <person name="Mondo S."/>
            <person name="Pangilinan J."/>
            <person name="Riley R."/>
            <person name="Labutti K."/>
            <person name="Andreopoulos B."/>
            <person name="Lipzen A."/>
            <person name="Chen C."/>
            <person name="Yanf M."/>
            <person name="Daum C."/>
            <person name="Ng V."/>
            <person name="Clum A."/>
            <person name="Steindorff A."/>
            <person name="Ohm R."/>
            <person name="Martin F."/>
            <person name="Silar P."/>
            <person name="Natvig D."/>
            <person name="Lalanne C."/>
            <person name="Gautier V."/>
            <person name="Ament-Velasquez S.L."/>
            <person name="Kruys A."/>
            <person name="Hutchinson M.I."/>
            <person name="Powell A.J."/>
            <person name="Barry K."/>
            <person name="Miller A.N."/>
            <person name="Grigoriev I.V."/>
            <person name="Debuchy R."/>
            <person name="Gladieux P."/>
            <person name="Thoren M.H."/>
            <person name="Johannesson H."/>
        </authorList>
    </citation>
    <scope>NUCLEOTIDE SEQUENCE</scope>
    <source>
        <strain evidence="8">CBS 955.72</strain>
    </source>
</reference>
<gene>
    <name evidence="8" type="ORF">B0T25DRAFT_536224</name>
</gene>
<evidence type="ECO:0000256" key="3">
    <source>
        <dbReference type="ARBA" id="ARBA00023027"/>
    </source>
</evidence>
<dbReference type="EC" id="2.4.2.-" evidence="5"/>
<evidence type="ECO:0000256" key="5">
    <source>
        <dbReference type="RuleBase" id="RU362114"/>
    </source>
</evidence>
<dbReference type="SUPFAM" id="SSF56399">
    <property type="entry name" value="ADP-ribosylation"/>
    <property type="match status" value="1"/>
</dbReference>
<evidence type="ECO:0000313" key="8">
    <source>
        <dbReference type="EMBL" id="KAK3360714.1"/>
    </source>
</evidence>
<organism evidence="8 9">
    <name type="scientific">Lasiosphaeria hispida</name>
    <dbReference type="NCBI Taxonomy" id="260671"/>
    <lineage>
        <taxon>Eukaryota</taxon>
        <taxon>Fungi</taxon>
        <taxon>Dikarya</taxon>
        <taxon>Ascomycota</taxon>
        <taxon>Pezizomycotina</taxon>
        <taxon>Sordariomycetes</taxon>
        <taxon>Sordariomycetidae</taxon>
        <taxon>Sordariales</taxon>
        <taxon>Lasiosphaeriaceae</taxon>
        <taxon>Lasiosphaeria</taxon>
    </lineage>
</organism>
<reference evidence="8" key="1">
    <citation type="journal article" date="2023" name="Mol. Phylogenet. Evol.">
        <title>Genome-scale phylogeny and comparative genomics of the fungal order Sordariales.</title>
        <authorList>
            <person name="Hensen N."/>
            <person name="Bonometti L."/>
            <person name="Westerberg I."/>
            <person name="Brannstrom I.O."/>
            <person name="Guillou S."/>
            <person name="Cros-Aarteil S."/>
            <person name="Calhoun S."/>
            <person name="Haridas S."/>
            <person name="Kuo A."/>
            <person name="Mondo S."/>
            <person name="Pangilinan J."/>
            <person name="Riley R."/>
            <person name="LaButti K."/>
            <person name="Andreopoulos B."/>
            <person name="Lipzen A."/>
            <person name="Chen C."/>
            <person name="Yan M."/>
            <person name="Daum C."/>
            <person name="Ng V."/>
            <person name="Clum A."/>
            <person name="Steindorff A."/>
            <person name="Ohm R.A."/>
            <person name="Martin F."/>
            <person name="Silar P."/>
            <person name="Natvig D.O."/>
            <person name="Lalanne C."/>
            <person name="Gautier V."/>
            <person name="Ament-Velasquez S.L."/>
            <person name="Kruys A."/>
            <person name="Hutchinson M.I."/>
            <person name="Powell A.J."/>
            <person name="Barry K."/>
            <person name="Miller A.N."/>
            <person name="Grigoriev I.V."/>
            <person name="Debuchy R."/>
            <person name="Gladieux P."/>
            <person name="Hiltunen Thoren M."/>
            <person name="Johannesson H."/>
        </authorList>
    </citation>
    <scope>NUCLEOTIDE SEQUENCE</scope>
    <source>
        <strain evidence="8">CBS 955.72</strain>
    </source>
</reference>
<dbReference type="SUPFAM" id="SSF142921">
    <property type="entry name" value="WGR domain-like"/>
    <property type="match status" value="1"/>
</dbReference>
<dbReference type="GO" id="GO:0003950">
    <property type="term" value="F:NAD+ poly-ADP-ribosyltransferase activity"/>
    <property type="evidence" value="ECO:0007669"/>
    <property type="project" value="UniProtKB-UniRule"/>
</dbReference>
<dbReference type="InterPro" id="IPR008893">
    <property type="entry name" value="WGR_domain"/>
</dbReference>
<accession>A0AAJ0HSN3</accession>
<dbReference type="GO" id="GO:0006302">
    <property type="term" value="P:double-strand break repair"/>
    <property type="evidence" value="ECO:0007669"/>
    <property type="project" value="TreeGrafter"/>
</dbReference>
<dbReference type="InterPro" id="IPR012317">
    <property type="entry name" value="Poly(ADP-ribose)pol_cat_dom"/>
</dbReference>
<dbReference type="GO" id="GO:1990404">
    <property type="term" value="F:NAD+-protein mono-ADP-ribosyltransferase activity"/>
    <property type="evidence" value="ECO:0007669"/>
    <property type="project" value="TreeGrafter"/>
</dbReference>
<keyword evidence="2 5" id="KW-0808">Transferase</keyword>
<evidence type="ECO:0000313" key="9">
    <source>
        <dbReference type="Proteomes" id="UP001275084"/>
    </source>
</evidence>
<comment type="caution">
    <text evidence="8">The sequence shown here is derived from an EMBL/GenBank/DDBJ whole genome shotgun (WGS) entry which is preliminary data.</text>
</comment>
<dbReference type="PANTHER" id="PTHR10459:SF60">
    <property type="entry name" value="POLY [ADP-RIBOSE] POLYMERASE 2"/>
    <property type="match status" value="1"/>
</dbReference>
<evidence type="ECO:0000256" key="4">
    <source>
        <dbReference type="ARBA" id="ARBA00033987"/>
    </source>
</evidence>
<dbReference type="Proteomes" id="UP001275084">
    <property type="component" value="Unassembled WGS sequence"/>
</dbReference>
<dbReference type="GO" id="GO:0070212">
    <property type="term" value="P:protein poly-ADP-ribosylation"/>
    <property type="evidence" value="ECO:0007669"/>
    <property type="project" value="TreeGrafter"/>
</dbReference>
<proteinExistence type="predicted"/>
<dbReference type="Pfam" id="PF00644">
    <property type="entry name" value="PARP"/>
    <property type="match status" value="1"/>
</dbReference>
<feature type="domain" description="PARP catalytic" evidence="6">
    <location>
        <begin position="449"/>
        <end position="695"/>
    </location>
</feature>
<evidence type="ECO:0000259" key="6">
    <source>
        <dbReference type="PROSITE" id="PS51059"/>
    </source>
</evidence>
<dbReference type="Gene3D" id="3.90.228.10">
    <property type="match status" value="1"/>
</dbReference>
<dbReference type="InterPro" id="IPR050800">
    <property type="entry name" value="ARTD/PARP"/>
</dbReference>
<evidence type="ECO:0000256" key="2">
    <source>
        <dbReference type="ARBA" id="ARBA00022679"/>
    </source>
</evidence>
<keyword evidence="1 5" id="KW-0328">Glycosyltransferase</keyword>
<protein>
    <recommendedName>
        <fullName evidence="5">Poly [ADP-ribose] polymerase</fullName>
        <shortName evidence="5">PARP</shortName>
        <ecNumber evidence="5">2.4.2.-</ecNumber>
    </recommendedName>
</protein>
<dbReference type="PROSITE" id="PS51977">
    <property type="entry name" value="WGR"/>
    <property type="match status" value="1"/>
</dbReference>
<dbReference type="EMBL" id="JAUIQD010000002">
    <property type="protein sequence ID" value="KAK3360714.1"/>
    <property type="molecule type" value="Genomic_DNA"/>
</dbReference>
<dbReference type="Pfam" id="PF05406">
    <property type="entry name" value="WGR"/>
    <property type="match status" value="1"/>
</dbReference>